<dbReference type="InterPro" id="IPR003953">
    <property type="entry name" value="FAD-dep_OxRdtase_2_FAD-bd"/>
</dbReference>
<dbReference type="SUPFAM" id="SSF51905">
    <property type="entry name" value="FAD/NAD(P)-binding domain"/>
    <property type="match status" value="1"/>
</dbReference>
<proteinExistence type="predicted"/>
<dbReference type="InterPro" id="IPR030664">
    <property type="entry name" value="SdhA/FrdA/AprA"/>
</dbReference>
<dbReference type="PANTHER" id="PTHR11632:SF51">
    <property type="entry name" value="SUCCINATE DEHYDROGENASE [UBIQUINONE] FLAVOPROTEIN SUBUNIT, MITOCHONDRIAL"/>
    <property type="match status" value="1"/>
</dbReference>
<dbReference type="GO" id="GO:0016491">
    <property type="term" value="F:oxidoreductase activity"/>
    <property type="evidence" value="ECO:0007669"/>
    <property type="project" value="UniProtKB-KW"/>
</dbReference>
<dbReference type="PANTHER" id="PTHR11632">
    <property type="entry name" value="SUCCINATE DEHYDROGENASE 2 FLAVOPROTEIN SUBUNIT"/>
    <property type="match status" value="1"/>
</dbReference>
<protein>
    <recommendedName>
        <fullName evidence="3">FAD-dependent oxidoreductase 2 FAD-binding domain-containing protein</fullName>
    </recommendedName>
</protein>
<evidence type="ECO:0000259" key="3">
    <source>
        <dbReference type="Pfam" id="PF00890"/>
    </source>
</evidence>
<organism evidence="4">
    <name type="scientific">marine metagenome</name>
    <dbReference type="NCBI Taxonomy" id="408172"/>
    <lineage>
        <taxon>unclassified sequences</taxon>
        <taxon>metagenomes</taxon>
        <taxon>ecological metagenomes</taxon>
    </lineage>
</organism>
<keyword evidence="2" id="KW-0560">Oxidoreductase</keyword>
<feature type="non-terminal residue" evidence="4">
    <location>
        <position position="1"/>
    </location>
</feature>
<dbReference type="InterPro" id="IPR036188">
    <property type="entry name" value="FAD/NAD-bd_sf"/>
</dbReference>
<gene>
    <name evidence="4" type="ORF">METZ01_LOCUS98600</name>
</gene>
<dbReference type="Gene3D" id="3.50.50.60">
    <property type="entry name" value="FAD/NAD(P)-binding domain"/>
    <property type="match status" value="1"/>
</dbReference>
<reference evidence="4" key="1">
    <citation type="submission" date="2018-05" db="EMBL/GenBank/DDBJ databases">
        <authorList>
            <person name="Lanie J.A."/>
            <person name="Ng W.-L."/>
            <person name="Kazmierczak K.M."/>
            <person name="Andrzejewski T.M."/>
            <person name="Davidsen T.M."/>
            <person name="Wayne K.J."/>
            <person name="Tettelin H."/>
            <person name="Glass J.I."/>
            <person name="Rusch D."/>
            <person name="Podicherti R."/>
            <person name="Tsui H.-C.T."/>
            <person name="Winkler M.E."/>
        </authorList>
    </citation>
    <scope>NUCLEOTIDE SEQUENCE</scope>
</reference>
<dbReference type="EMBL" id="UINC01010267">
    <property type="protein sequence ID" value="SVA45746.1"/>
    <property type="molecule type" value="Genomic_DNA"/>
</dbReference>
<evidence type="ECO:0000256" key="1">
    <source>
        <dbReference type="ARBA" id="ARBA00022630"/>
    </source>
</evidence>
<feature type="non-terminal residue" evidence="4">
    <location>
        <position position="69"/>
    </location>
</feature>
<feature type="domain" description="FAD-dependent oxidoreductase 2 FAD-binding" evidence="3">
    <location>
        <begin position="1"/>
        <end position="67"/>
    </location>
</feature>
<dbReference type="AlphaFoldDB" id="A0A381VZM2"/>
<dbReference type="Pfam" id="PF00890">
    <property type="entry name" value="FAD_binding_2"/>
    <property type="match status" value="1"/>
</dbReference>
<keyword evidence="1" id="KW-0285">Flavoprotein</keyword>
<evidence type="ECO:0000313" key="4">
    <source>
        <dbReference type="EMBL" id="SVA45746.1"/>
    </source>
</evidence>
<sequence length="69" mass="7128">VLGAGGAGLRSAIECSMQGLSTGLVCKSLLGKAHTVMAEGGVAASLGNADERDHWKVHFRDTMRGGKFL</sequence>
<accession>A0A381VZM2</accession>
<evidence type="ECO:0000256" key="2">
    <source>
        <dbReference type="ARBA" id="ARBA00023002"/>
    </source>
</evidence>
<name>A0A381VZM2_9ZZZZ</name>